<reference evidence="3" key="1">
    <citation type="journal article" date="2021" name="Microorganisms">
        <title>Acidisoma silvae sp. nov. and Acidisomacellulosilytica sp. nov., Two Acidophilic Bacteria Isolated from Decaying Wood, Hydrolyzing Cellulose and Producing Poly-3-hydroxybutyrate.</title>
        <authorList>
            <person name="Mieszkin S."/>
            <person name="Pouder E."/>
            <person name="Uroz S."/>
            <person name="Simon-Colin C."/>
            <person name="Alain K."/>
        </authorList>
    </citation>
    <scope>NUCLEOTIDE SEQUENCE</scope>
    <source>
        <strain evidence="3">HW T2.11</strain>
    </source>
</reference>
<reference evidence="3" key="2">
    <citation type="submission" date="2021-01" db="EMBL/GenBank/DDBJ databases">
        <authorList>
            <person name="Mieszkin S."/>
            <person name="Pouder E."/>
            <person name="Alain K."/>
        </authorList>
    </citation>
    <scope>NUCLEOTIDE SEQUENCE</scope>
    <source>
        <strain evidence="3">HW T2.11</strain>
    </source>
</reference>
<organism evidence="3 4">
    <name type="scientific">Acidisoma silvae</name>
    <dbReference type="NCBI Taxonomy" id="2802396"/>
    <lineage>
        <taxon>Bacteria</taxon>
        <taxon>Pseudomonadati</taxon>
        <taxon>Pseudomonadota</taxon>
        <taxon>Alphaproteobacteria</taxon>
        <taxon>Acetobacterales</taxon>
        <taxon>Acidocellaceae</taxon>
        <taxon>Acidisoma</taxon>
    </lineage>
</organism>
<dbReference type="InterPro" id="IPR013538">
    <property type="entry name" value="ASHA1/2-like_C"/>
</dbReference>
<dbReference type="EMBL" id="JAESVB010000005">
    <property type="protein sequence ID" value="MCB8876010.1"/>
    <property type="molecule type" value="Genomic_DNA"/>
</dbReference>
<dbReference type="CDD" id="cd07814">
    <property type="entry name" value="SRPBCC_CalC_Aha1-like"/>
    <property type="match status" value="1"/>
</dbReference>
<evidence type="ECO:0000256" key="1">
    <source>
        <dbReference type="ARBA" id="ARBA00006817"/>
    </source>
</evidence>
<evidence type="ECO:0000313" key="4">
    <source>
        <dbReference type="Proteomes" id="UP000708298"/>
    </source>
</evidence>
<proteinExistence type="inferred from homology"/>
<dbReference type="InterPro" id="IPR023393">
    <property type="entry name" value="START-like_dom_sf"/>
</dbReference>
<name>A0A963YS07_9PROT</name>
<dbReference type="Pfam" id="PF08327">
    <property type="entry name" value="AHSA1"/>
    <property type="match status" value="1"/>
</dbReference>
<accession>A0A963YS07</accession>
<dbReference type="Gene3D" id="3.30.530.20">
    <property type="match status" value="1"/>
</dbReference>
<comment type="caution">
    <text evidence="3">The sequence shown here is derived from an EMBL/GenBank/DDBJ whole genome shotgun (WGS) entry which is preliminary data.</text>
</comment>
<sequence length="142" mass="15233">MTVAHALKHEISISASVDAVYAALSTASGLKGWNTPSVDGSGAVGSIWTLHYAGRPDFCWRIDISTTSEILWTCTKGPGDAVGTTADFTLTAKDDSRTLVRVTHGGWPHDEANFIKCNTIWGALMDHLREFVHSGKADPAFS</sequence>
<dbReference type="RefSeq" id="WP_227321671.1">
    <property type="nucleotide sequence ID" value="NZ_JAESVB010000005.1"/>
</dbReference>
<protein>
    <submittedName>
        <fullName evidence="3">SRPBCC domain-containing protein</fullName>
    </submittedName>
</protein>
<comment type="similarity">
    <text evidence="1">Belongs to the AHA1 family.</text>
</comment>
<feature type="domain" description="Activator of Hsp90 ATPase homologue 1/2-like C-terminal" evidence="2">
    <location>
        <begin position="15"/>
        <end position="132"/>
    </location>
</feature>
<evidence type="ECO:0000259" key="2">
    <source>
        <dbReference type="Pfam" id="PF08327"/>
    </source>
</evidence>
<evidence type="ECO:0000313" key="3">
    <source>
        <dbReference type="EMBL" id="MCB8876010.1"/>
    </source>
</evidence>
<keyword evidence="4" id="KW-1185">Reference proteome</keyword>
<dbReference type="AlphaFoldDB" id="A0A963YS07"/>
<dbReference type="Proteomes" id="UP000708298">
    <property type="component" value="Unassembled WGS sequence"/>
</dbReference>
<gene>
    <name evidence="3" type="ORF">ASILVAE211_12525</name>
</gene>
<dbReference type="SUPFAM" id="SSF55961">
    <property type="entry name" value="Bet v1-like"/>
    <property type="match status" value="1"/>
</dbReference>